<gene>
    <name evidence="3" type="primary">ftsH_4</name>
    <name evidence="3" type="ORF">K227x_52150</name>
</gene>
<dbReference type="SUPFAM" id="SSF140990">
    <property type="entry name" value="FtsH protease domain-like"/>
    <property type="match status" value="1"/>
</dbReference>
<accession>A0A517NI35</accession>
<dbReference type="Proteomes" id="UP000318538">
    <property type="component" value="Chromosome"/>
</dbReference>
<evidence type="ECO:0000313" key="3">
    <source>
        <dbReference type="EMBL" id="QDT06799.1"/>
    </source>
</evidence>
<dbReference type="RefSeq" id="WP_145173926.1">
    <property type="nucleotide sequence ID" value="NZ_CP036525.1"/>
</dbReference>
<keyword evidence="4" id="KW-1185">Reference proteome</keyword>
<evidence type="ECO:0000259" key="2">
    <source>
        <dbReference type="Pfam" id="PF01434"/>
    </source>
</evidence>
<keyword evidence="3" id="KW-0378">Hydrolase</keyword>
<dbReference type="AlphaFoldDB" id="A0A517NI35"/>
<proteinExistence type="predicted"/>
<dbReference type="EMBL" id="CP036525">
    <property type="protein sequence ID" value="QDT06799.1"/>
    <property type="molecule type" value="Genomic_DNA"/>
</dbReference>
<sequence length="193" mass="21655">MSAKNPNHRGQDDAGQPPPERAKWDASQWDPEQLADRVATAYHEAGHAVMATLLGRPIQKVTIEPGKLQTGATRLGLCQIQKGRSKASKDWLEDEVLILYAGMVAEAHFTGNYCQSGAAEDLRAIQRLVRSRPGSVRQMERYQRRFLDKTEHILRDDAYAEAIKLIATELVVRTTISGRAVRHFLDQSIKHTD</sequence>
<dbReference type="Gene3D" id="1.20.58.760">
    <property type="entry name" value="Peptidase M41"/>
    <property type="match status" value="1"/>
</dbReference>
<dbReference type="InterPro" id="IPR000642">
    <property type="entry name" value="Peptidase_M41"/>
</dbReference>
<dbReference type="GO" id="GO:0004176">
    <property type="term" value="F:ATP-dependent peptidase activity"/>
    <property type="evidence" value="ECO:0007669"/>
    <property type="project" value="InterPro"/>
</dbReference>
<reference evidence="3 4" key="1">
    <citation type="submission" date="2019-02" db="EMBL/GenBank/DDBJ databases">
        <title>Deep-cultivation of Planctomycetes and their phenomic and genomic characterization uncovers novel biology.</title>
        <authorList>
            <person name="Wiegand S."/>
            <person name="Jogler M."/>
            <person name="Boedeker C."/>
            <person name="Pinto D."/>
            <person name="Vollmers J."/>
            <person name="Rivas-Marin E."/>
            <person name="Kohn T."/>
            <person name="Peeters S.H."/>
            <person name="Heuer A."/>
            <person name="Rast P."/>
            <person name="Oberbeckmann S."/>
            <person name="Bunk B."/>
            <person name="Jeske O."/>
            <person name="Meyerdierks A."/>
            <person name="Storesund J.E."/>
            <person name="Kallscheuer N."/>
            <person name="Luecker S."/>
            <person name="Lage O.M."/>
            <person name="Pohl T."/>
            <person name="Merkel B.J."/>
            <person name="Hornburger P."/>
            <person name="Mueller R.-W."/>
            <person name="Bruemmer F."/>
            <person name="Labrenz M."/>
            <person name="Spormann A.M."/>
            <person name="Op den Camp H."/>
            <person name="Overmann J."/>
            <person name="Amann R."/>
            <person name="Jetten M.S.M."/>
            <person name="Mascher T."/>
            <person name="Medema M.H."/>
            <person name="Devos D.P."/>
            <person name="Kaster A.-K."/>
            <person name="Ovreas L."/>
            <person name="Rohde M."/>
            <person name="Galperin M.Y."/>
            <person name="Jogler C."/>
        </authorList>
    </citation>
    <scope>NUCLEOTIDE SEQUENCE [LARGE SCALE GENOMIC DNA]</scope>
    <source>
        <strain evidence="3 4">K22_7</strain>
    </source>
</reference>
<protein>
    <submittedName>
        <fullName evidence="3">ATP-dependent zinc metalloprotease FtsH</fullName>
        <ecNumber evidence="3">3.4.24.-</ecNumber>
    </submittedName>
</protein>
<evidence type="ECO:0000313" key="4">
    <source>
        <dbReference type="Proteomes" id="UP000318538"/>
    </source>
</evidence>
<dbReference type="KEGG" id="rlc:K227x_52150"/>
<name>A0A517NI35_9BACT</name>
<organism evidence="3 4">
    <name type="scientific">Rubripirellula lacrimiformis</name>
    <dbReference type="NCBI Taxonomy" id="1930273"/>
    <lineage>
        <taxon>Bacteria</taxon>
        <taxon>Pseudomonadati</taxon>
        <taxon>Planctomycetota</taxon>
        <taxon>Planctomycetia</taxon>
        <taxon>Pirellulales</taxon>
        <taxon>Pirellulaceae</taxon>
        <taxon>Rubripirellula</taxon>
    </lineage>
</organism>
<dbReference type="EC" id="3.4.24.-" evidence="3"/>
<dbReference type="InterPro" id="IPR037219">
    <property type="entry name" value="Peptidase_M41-like"/>
</dbReference>
<dbReference type="GO" id="GO:0005524">
    <property type="term" value="F:ATP binding"/>
    <property type="evidence" value="ECO:0007669"/>
    <property type="project" value="InterPro"/>
</dbReference>
<dbReference type="GO" id="GO:0006508">
    <property type="term" value="P:proteolysis"/>
    <property type="evidence" value="ECO:0007669"/>
    <property type="project" value="UniProtKB-KW"/>
</dbReference>
<keyword evidence="3" id="KW-0482">Metalloprotease</keyword>
<dbReference type="GO" id="GO:0004222">
    <property type="term" value="F:metalloendopeptidase activity"/>
    <property type="evidence" value="ECO:0007669"/>
    <property type="project" value="InterPro"/>
</dbReference>
<dbReference type="Pfam" id="PF01434">
    <property type="entry name" value="Peptidase_M41"/>
    <property type="match status" value="1"/>
</dbReference>
<feature type="region of interest" description="Disordered" evidence="1">
    <location>
        <begin position="1"/>
        <end position="28"/>
    </location>
</feature>
<feature type="domain" description="Peptidase M41" evidence="2">
    <location>
        <begin position="36"/>
        <end position="131"/>
    </location>
</feature>
<evidence type="ECO:0000256" key="1">
    <source>
        <dbReference type="SAM" id="MobiDB-lite"/>
    </source>
</evidence>
<dbReference type="OrthoDB" id="6064590at2"/>
<keyword evidence="3" id="KW-0645">Protease</keyword>